<keyword evidence="3" id="KW-1185">Reference proteome</keyword>
<dbReference type="Gene3D" id="3.80.10.10">
    <property type="entry name" value="Ribonuclease Inhibitor"/>
    <property type="match status" value="1"/>
</dbReference>
<evidence type="ECO:0000313" key="2">
    <source>
        <dbReference type="EMBL" id="CAK8695638.1"/>
    </source>
</evidence>
<accession>A0ABP0GWD7</accession>
<sequence length="289" mass="32737">MVDDKPQEQRGSWYGKSVNKLKYTFTVKSEKDCIRAKRNIFVDTLLHKLEQFSEDVVKQDVGECNNSRLIKKAAQYFPMRADLRGIPLDTNQILCFSNIFREVEKPIELLDLINCQLGTSAFRQICTAMKATKTLVKMLHVVYNNLSSASVDDICGILHKVSSVFWMDRTFSDGLGLRYATEEEEEKIRQALDLIQDTVSGDPVLKVASLEVENLFKILTSPAGPDLDHESPWAIPFVRLIPRVAIGLNSKIRTTRKRKTNNILNSAQREKATTVPKKTKKNKTLSACS</sequence>
<dbReference type="Proteomes" id="UP001642483">
    <property type="component" value="Unassembled WGS sequence"/>
</dbReference>
<evidence type="ECO:0000313" key="3">
    <source>
        <dbReference type="Proteomes" id="UP001642483"/>
    </source>
</evidence>
<gene>
    <name evidence="2" type="ORF">CVLEPA_LOCUS28886</name>
</gene>
<reference evidence="2 3" key="1">
    <citation type="submission" date="2024-02" db="EMBL/GenBank/DDBJ databases">
        <authorList>
            <person name="Daric V."/>
            <person name="Darras S."/>
        </authorList>
    </citation>
    <scope>NUCLEOTIDE SEQUENCE [LARGE SCALE GENOMIC DNA]</scope>
</reference>
<proteinExistence type="predicted"/>
<organism evidence="2 3">
    <name type="scientific">Clavelina lepadiformis</name>
    <name type="common">Light-bulb sea squirt</name>
    <name type="synonym">Ascidia lepadiformis</name>
    <dbReference type="NCBI Taxonomy" id="159417"/>
    <lineage>
        <taxon>Eukaryota</taxon>
        <taxon>Metazoa</taxon>
        <taxon>Chordata</taxon>
        <taxon>Tunicata</taxon>
        <taxon>Ascidiacea</taxon>
        <taxon>Aplousobranchia</taxon>
        <taxon>Clavelinidae</taxon>
        <taxon>Clavelina</taxon>
    </lineage>
</organism>
<evidence type="ECO:0000256" key="1">
    <source>
        <dbReference type="SAM" id="MobiDB-lite"/>
    </source>
</evidence>
<dbReference type="SUPFAM" id="SSF52047">
    <property type="entry name" value="RNI-like"/>
    <property type="match status" value="1"/>
</dbReference>
<dbReference type="EMBL" id="CAWYQH010000152">
    <property type="protein sequence ID" value="CAK8695638.1"/>
    <property type="molecule type" value="Genomic_DNA"/>
</dbReference>
<name>A0ABP0GWD7_CLALP</name>
<dbReference type="InterPro" id="IPR032675">
    <property type="entry name" value="LRR_dom_sf"/>
</dbReference>
<protein>
    <submittedName>
        <fullName evidence="2">Uncharacterized protein</fullName>
    </submittedName>
</protein>
<feature type="region of interest" description="Disordered" evidence="1">
    <location>
        <begin position="265"/>
        <end position="289"/>
    </location>
</feature>
<comment type="caution">
    <text evidence="2">The sequence shown here is derived from an EMBL/GenBank/DDBJ whole genome shotgun (WGS) entry which is preliminary data.</text>
</comment>